<protein>
    <recommendedName>
        <fullName evidence="3">Peptidase A2 domain-containing protein</fullName>
    </recommendedName>
</protein>
<dbReference type="RefSeq" id="WP_125436113.1">
    <property type="nucleotide sequence ID" value="NZ_RWIU01000001.1"/>
</dbReference>
<keyword evidence="2" id="KW-1185">Reference proteome</keyword>
<gene>
    <name evidence="1" type="ORF">EI293_05495</name>
</gene>
<proteinExistence type="predicted"/>
<dbReference type="AlphaFoldDB" id="A0A3R9NGK0"/>
<evidence type="ECO:0000313" key="1">
    <source>
        <dbReference type="EMBL" id="RSK46613.1"/>
    </source>
</evidence>
<evidence type="ECO:0008006" key="3">
    <source>
        <dbReference type="Google" id="ProtNLM"/>
    </source>
</evidence>
<reference evidence="1 2" key="1">
    <citation type="submission" date="2018-12" db="EMBL/GenBank/DDBJ databases">
        <authorList>
            <person name="Feng G."/>
            <person name="Zhu H."/>
        </authorList>
    </citation>
    <scope>NUCLEOTIDE SEQUENCE [LARGE SCALE GENOMIC DNA]</scope>
    <source>
        <strain evidence="1 2">LMG 26000</strain>
    </source>
</reference>
<dbReference type="EMBL" id="RWIU01000001">
    <property type="protein sequence ID" value="RSK46613.1"/>
    <property type="molecule type" value="Genomic_DNA"/>
</dbReference>
<comment type="caution">
    <text evidence="1">The sequence shown here is derived from an EMBL/GenBank/DDBJ whole genome shotgun (WGS) entry which is preliminary data.</text>
</comment>
<evidence type="ECO:0000313" key="2">
    <source>
        <dbReference type="Proteomes" id="UP000270291"/>
    </source>
</evidence>
<dbReference type="Proteomes" id="UP000270291">
    <property type="component" value="Unassembled WGS sequence"/>
</dbReference>
<dbReference type="OrthoDB" id="7548156at2"/>
<organism evidence="1 2">
    <name type="scientific">Hymenobacter perfusus</name>
    <dbReference type="NCBI Taxonomy" id="1236770"/>
    <lineage>
        <taxon>Bacteria</taxon>
        <taxon>Pseudomonadati</taxon>
        <taxon>Bacteroidota</taxon>
        <taxon>Cytophagia</taxon>
        <taxon>Cytophagales</taxon>
        <taxon>Hymenobacteraceae</taxon>
        <taxon>Hymenobacter</taxon>
    </lineage>
</organism>
<accession>A0A3R9NGK0</accession>
<sequence length="324" mass="35306">MKLLRNLLLVVLTLLLLGGVGGYFYMRKKFEPAPNQLAVTGLPAACTFVWQADSSARPVVAQAALLLPVSLPGCARTCYLQFDTGAPTSLLYAHPLAALRARYPGTRPYLLPQADTLRNFRFALGQSQVQVRRLRVLAYGAHQLPADSTTPFIIGTLGADALEGRVLVLDYPGRQFRLETQLSDSLRRRTEFVPLAFESRRIMLRAGVAGETRPLLFDSGSSAFALLTSQATWQQMARPQAPAHTAAVNSMGRTLTAHTVATAAALQLGTVALPLQTVTYIEGTNLMESLLMRFSGMGGMLGNRPFNQHTIVVDVSHQRFGLVR</sequence>
<name>A0A3R9NGK0_9BACT</name>